<reference evidence="2 3" key="1">
    <citation type="journal article" date="2012" name="J. Bacteriol.">
        <title>Genome Sequence of Radiation-Resistant Modestobacter marinus Strain BC501, a Representative Actinobacterium That Thrives on Calcareous Stone Surfaces.</title>
        <authorList>
            <person name="Normand P."/>
            <person name="Gury J."/>
            <person name="Pujic P."/>
            <person name="Chouaia B."/>
            <person name="Crotti E."/>
            <person name="Brusetti L."/>
            <person name="Daffonchio D."/>
            <person name="Vacherie B."/>
            <person name="Barbe V."/>
            <person name="Medigue C."/>
            <person name="Calteau A."/>
            <person name="Ghodhbane-Gtari F."/>
            <person name="Essoussi I."/>
            <person name="Nouioui I."/>
            <person name="Abbassi-Ghozzi I."/>
            <person name="Gtari M."/>
        </authorList>
    </citation>
    <scope>NUCLEOTIDE SEQUENCE [LARGE SCALE GENOMIC DNA]</scope>
    <source>
        <strain evidence="3">BC 501</strain>
    </source>
</reference>
<dbReference type="PATRIC" id="fig|477641.3.peg.2035"/>
<feature type="region of interest" description="Disordered" evidence="1">
    <location>
        <begin position="258"/>
        <end position="282"/>
    </location>
</feature>
<dbReference type="PANTHER" id="PTHR14136">
    <property type="entry name" value="BTB_POZ DOMAIN-CONTAINING PROTEIN KCTD9"/>
    <property type="match status" value="1"/>
</dbReference>
<keyword evidence="3" id="KW-1185">Reference proteome</keyword>
<dbReference type="eggNOG" id="COG1357">
    <property type="taxonomic scope" value="Bacteria"/>
</dbReference>
<dbReference type="HOGENOM" id="CLU_068870_0_0_11"/>
<dbReference type="Proteomes" id="UP000006461">
    <property type="component" value="Chromosome"/>
</dbReference>
<sequence>MPPDELTAARQDLTADCGRCVGLCCVVPAFAASADFAIDKPAGTPCVNLLPDSRCGVHGQLRERGFPGCVVFDCLGAGQRVTQDVFGGADWRDDPATASAMSAVFPVMRQLTELLWHLREARTLVAPGPLRDEVEQRLAAVEALAAGRADELAALDAGAHRREVGDLLGRVSEAVRRDVPGRARDRRGADLVGAALRGAALRGASLRGAYLIGADLRGADLRRADLLGADLRAADLRGADLTGALFLTQPQLTAAVGDPSTSLPAALERPGHWAPAPGARRR</sequence>
<protein>
    <recommendedName>
        <fullName evidence="4">Pentapeptide repeat-containing protein</fullName>
    </recommendedName>
</protein>
<dbReference type="AlphaFoldDB" id="I4EW13"/>
<dbReference type="Pfam" id="PF00805">
    <property type="entry name" value="Pentapeptide"/>
    <property type="match status" value="1"/>
</dbReference>
<dbReference type="OrthoDB" id="154708at2"/>
<dbReference type="STRING" id="477641.MODMU_2141"/>
<dbReference type="Gene3D" id="2.160.20.80">
    <property type="entry name" value="E3 ubiquitin-protein ligase SopA"/>
    <property type="match status" value="1"/>
</dbReference>
<evidence type="ECO:0008006" key="4">
    <source>
        <dbReference type="Google" id="ProtNLM"/>
    </source>
</evidence>
<dbReference type="InterPro" id="IPR001646">
    <property type="entry name" value="5peptide_repeat"/>
</dbReference>
<dbReference type="KEGG" id="mmar:MODMU_2141"/>
<name>I4EW13_MODI5</name>
<dbReference type="SUPFAM" id="SSF141571">
    <property type="entry name" value="Pentapeptide repeat-like"/>
    <property type="match status" value="1"/>
</dbReference>
<evidence type="ECO:0000313" key="2">
    <source>
        <dbReference type="EMBL" id="CCH87576.1"/>
    </source>
</evidence>
<accession>I4EW13</accession>
<gene>
    <name evidence="2" type="ordered locus">MODMU_2141</name>
</gene>
<evidence type="ECO:0000313" key="3">
    <source>
        <dbReference type="Proteomes" id="UP000006461"/>
    </source>
</evidence>
<evidence type="ECO:0000256" key="1">
    <source>
        <dbReference type="SAM" id="MobiDB-lite"/>
    </source>
</evidence>
<dbReference type="OMA" id="GCTVYDC"/>
<organism evidence="2 3">
    <name type="scientific">Modestobacter italicus (strain DSM 44449 / CECT 9708 / BC 501)</name>
    <dbReference type="NCBI Taxonomy" id="2732864"/>
    <lineage>
        <taxon>Bacteria</taxon>
        <taxon>Bacillati</taxon>
        <taxon>Actinomycetota</taxon>
        <taxon>Actinomycetes</taxon>
        <taxon>Geodermatophilales</taxon>
        <taxon>Geodermatophilaceae</taxon>
        <taxon>Modestobacter</taxon>
    </lineage>
</organism>
<dbReference type="InterPro" id="IPR051082">
    <property type="entry name" value="Pentapeptide-BTB/POZ_domain"/>
</dbReference>
<dbReference type="EMBL" id="FO203431">
    <property type="protein sequence ID" value="CCH87576.1"/>
    <property type="molecule type" value="Genomic_DNA"/>
</dbReference>
<dbReference type="PANTHER" id="PTHR14136:SF17">
    <property type="entry name" value="BTB_POZ DOMAIN-CONTAINING PROTEIN KCTD9"/>
    <property type="match status" value="1"/>
</dbReference>
<proteinExistence type="predicted"/>